<protein>
    <recommendedName>
        <fullName evidence="4">Small secreted protein</fullName>
    </recommendedName>
</protein>
<dbReference type="EMBL" id="JAUKUA010000006">
    <property type="protein sequence ID" value="KAK0707922.1"/>
    <property type="molecule type" value="Genomic_DNA"/>
</dbReference>
<reference evidence="2" key="1">
    <citation type="submission" date="2023-06" db="EMBL/GenBank/DDBJ databases">
        <title>Genome-scale phylogeny and comparative genomics of the fungal order Sordariales.</title>
        <authorList>
            <consortium name="Lawrence Berkeley National Laboratory"/>
            <person name="Hensen N."/>
            <person name="Bonometti L."/>
            <person name="Westerberg I."/>
            <person name="Brannstrom I.O."/>
            <person name="Guillou S."/>
            <person name="Cros-Aarteil S."/>
            <person name="Calhoun S."/>
            <person name="Haridas S."/>
            <person name="Kuo A."/>
            <person name="Mondo S."/>
            <person name="Pangilinan J."/>
            <person name="Riley R."/>
            <person name="Labutti K."/>
            <person name="Andreopoulos B."/>
            <person name="Lipzen A."/>
            <person name="Chen C."/>
            <person name="Yanf M."/>
            <person name="Daum C."/>
            <person name="Ng V."/>
            <person name="Clum A."/>
            <person name="Steindorff A."/>
            <person name="Ohm R."/>
            <person name="Martin F."/>
            <person name="Silar P."/>
            <person name="Natvig D."/>
            <person name="Lalanne C."/>
            <person name="Gautier V."/>
            <person name="Ament-Velasquez S.L."/>
            <person name="Kruys A."/>
            <person name="Hutchinson M.I."/>
            <person name="Powell A.J."/>
            <person name="Barry K."/>
            <person name="Miller A.N."/>
            <person name="Grigoriev I.V."/>
            <person name="Debuchy R."/>
            <person name="Gladieux P."/>
            <person name="Thoren M.H."/>
            <person name="Johannesson H."/>
        </authorList>
    </citation>
    <scope>NUCLEOTIDE SEQUENCE</scope>
    <source>
        <strain evidence="2">SMH4607-1</strain>
    </source>
</reference>
<accession>A0AA40A286</accession>
<evidence type="ECO:0008006" key="4">
    <source>
        <dbReference type="Google" id="ProtNLM"/>
    </source>
</evidence>
<evidence type="ECO:0000313" key="2">
    <source>
        <dbReference type="EMBL" id="KAK0707922.1"/>
    </source>
</evidence>
<comment type="caution">
    <text evidence="2">The sequence shown here is derived from an EMBL/GenBank/DDBJ whole genome shotgun (WGS) entry which is preliminary data.</text>
</comment>
<proteinExistence type="predicted"/>
<sequence>MLPNLKLVLLASWAGQVLAGQTPTPLNITAISTRDGYSVLECWQLASIPVDAMSAANYAVGGNTTTATWSRIEPRTYIGQAWAPHVQLSIILNGLIRITSPAPASDNVSAASTPLPDGEGRPETQVAYIMPGTTKSSVLIAADLKALSTIAGHYTEFPSDEPTILVQIPFEGDKAPEHTILHEGACI</sequence>
<gene>
    <name evidence="2" type="ORF">B0H67DRAFT_603061</name>
</gene>
<keyword evidence="1" id="KW-0732">Signal</keyword>
<feature type="signal peptide" evidence="1">
    <location>
        <begin position="1"/>
        <end position="19"/>
    </location>
</feature>
<keyword evidence="3" id="KW-1185">Reference proteome</keyword>
<dbReference type="AlphaFoldDB" id="A0AA40A286"/>
<feature type="chain" id="PRO_5041426711" description="Small secreted protein" evidence="1">
    <location>
        <begin position="20"/>
        <end position="187"/>
    </location>
</feature>
<evidence type="ECO:0000313" key="3">
    <source>
        <dbReference type="Proteomes" id="UP001172102"/>
    </source>
</evidence>
<name>A0AA40A286_9PEZI</name>
<organism evidence="2 3">
    <name type="scientific">Lasiosphaeris hirsuta</name>
    <dbReference type="NCBI Taxonomy" id="260670"/>
    <lineage>
        <taxon>Eukaryota</taxon>
        <taxon>Fungi</taxon>
        <taxon>Dikarya</taxon>
        <taxon>Ascomycota</taxon>
        <taxon>Pezizomycotina</taxon>
        <taxon>Sordariomycetes</taxon>
        <taxon>Sordariomycetidae</taxon>
        <taxon>Sordariales</taxon>
        <taxon>Lasiosphaeriaceae</taxon>
        <taxon>Lasiosphaeris</taxon>
    </lineage>
</organism>
<evidence type="ECO:0000256" key="1">
    <source>
        <dbReference type="SAM" id="SignalP"/>
    </source>
</evidence>
<dbReference type="Proteomes" id="UP001172102">
    <property type="component" value="Unassembled WGS sequence"/>
</dbReference>